<dbReference type="Gene3D" id="3.40.190.150">
    <property type="entry name" value="Bordetella uptake gene, domain 1"/>
    <property type="match status" value="1"/>
</dbReference>
<dbReference type="PIRSF" id="PIRSF017082">
    <property type="entry name" value="YflP"/>
    <property type="match status" value="1"/>
</dbReference>
<keyword evidence="4" id="KW-1185">Reference proteome</keyword>
<keyword evidence="2" id="KW-0732">Signal</keyword>
<evidence type="ECO:0000313" key="4">
    <source>
        <dbReference type="Proteomes" id="UP001378188"/>
    </source>
</evidence>
<dbReference type="InterPro" id="IPR042100">
    <property type="entry name" value="Bug_dom1"/>
</dbReference>
<comment type="caution">
    <text evidence="3">The sequence shown here is derived from an EMBL/GenBank/DDBJ whole genome shotgun (WGS) entry which is preliminary data.</text>
</comment>
<comment type="similarity">
    <text evidence="1">Belongs to the UPF0065 (bug) family.</text>
</comment>
<dbReference type="Gene3D" id="3.40.190.10">
    <property type="entry name" value="Periplasmic binding protein-like II"/>
    <property type="match status" value="1"/>
</dbReference>
<dbReference type="Proteomes" id="UP001378188">
    <property type="component" value="Unassembled WGS sequence"/>
</dbReference>
<evidence type="ECO:0000313" key="3">
    <source>
        <dbReference type="EMBL" id="MEJ8571974.1"/>
    </source>
</evidence>
<dbReference type="SUPFAM" id="SSF53850">
    <property type="entry name" value="Periplasmic binding protein-like II"/>
    <property type="match status" value="1"/>
</dbReference>
<dbReference type="EMBL" id="JAZHOF010000004">
    <property type="protein sequence ID" value="MEJ8571974.1"/>
    <property type="molecule type" value="Genomic_DNA"/>
</dbReference>
<dbReference type="RefSeq" id="WP_340329673.1">
    <property type="nucleotide sequence ID" value="NZ_JAZHOF010000004.1"/>
</dbReference>
<sequence>MSTRIAKLLKGLVASAFAVTMSASLAVAEYPEKTISFVVPFPAGGSTDIAARLLGEQLSERLGQTIVIENKPGASGLIGASAVARSDPDGYTFLVTSDGIHSAAATGDANFDLLTDLVPVSQIVGGTLILVGSKSAPFDTIEGFVETAKGSDDKVNVAINAALGSAHMVFENFRREAGIDYQPVYYAGESPSLAALVSGEAQVGIISGPAARTQIEDGQVVGLAVTTADRFGLAPEIPTVGETVVPGFGKGYSTVMFAPKGTPSEIVEKMASEIADIVNDPAMADKLLELGLAPIGSTPQAYAEIVPAEFARNQEIIKDLREKGLVDK</sequence>
<gene>
    <name evidence="3" type="ORF">V3328_10850</name>
</gene>
<dbReference type="PANTHER" id="PTHR42928">
    <property type="entry name" value="TRICARBOXYLATE-BINDING PROTEIN"/>
    <property type="match status" value="1"/>
</dbReference>
<proteinExistence type="inferred from homology"/>
<reference evidence="3 4" key="1">
    <citation type="submission" date="2024-02" db="EMBL/GenBank/DDBJ databases">
        <title>Genome analysis and characterization of Microbaculum marinisediminis sp. nov., isolated from marine sediment.</title>
        <authorList>
            <person name="Du Z.-J."/>
            <person name="Ye Y.-Q."/>
            <person name="Zhang Z.-R."/>
            <person name="Yuan S.-M."/>
            <person name="Zhang X.-Y."/>
        </authorList>
    </citation>
    <scope>NUCLEOTIDE SEQUENCE [LARGE SCALE GENOMIC DNA]</scope>
    <source>
        <strain evidence="3 4">SDUM1044001</strain>
    </source>
</reference>
<accession>A0AAW9RRF4</accession>
<dbReference type="AlphaFoldDB" id="A0AAW9RRF4"/>
<evidence type="ECO:0000256" key="2">
    <source>
        <dbReference type="SAM" id="SignalP"/>
    </source>
</evidence>
<evidence type="ECO:0000256" key="1">
    <source>
        <dbReference type="ARBA" id="ARBA00006987"/>
    </source>
</evidence>
<dbReference type="CDD" id="cd07012">
    <property type="entry name" value="PBP2_Bug_TTT"/>
    <property type="match status" value="1"/>
</dbReference>
<name>A0AAW9RRF4_9HYPH</name>
<dbReference type="PANTHER" id="PTHR42928:SF5">
    <property type="entry name" value="BLR1237 PROTEIN"/>
    <property type="match status" value="1"/>
</dbReference>
<protein>
    <submittedName>
        <fullName evidence="3">Tripartite tricarboxylate transporter substrate binding protein</fullName>
    </submittedName>
</protein>
<feature type="signal peptide" evidence="2">
    <location>
        <begin position="1"/>
        <end position="26"/>
    </location>
</feature>
<dbReference type="InterPro" id="IPR005064">
    <property type="entry name" value="BUG"/>
</dbReference>
<dbReference type="Pfam" id="PF03401">
    <property type="entry name" value="TctC"/>
    <property type="match status" value="1"/>
</dbReference>
<feature type="chain" id="PRO_5043409920" evidence="2">
    <location>
        <begin position="27"/>
        <end position="328"/>
    </location>
</feature>
<organism evidence="3 4">
    <name type="scientific">Microbaculum marinum</name>
    <dbReference type="NCBI Taxonomy" id="1764581"/>
    <lineage>
        <taxon>Bacteria</taxon>
        <taxon>Pseudomonadati</taxon>
        <taxon>Pseudomonadota</taxon>
        <taxon>Alphaproteobacteria</taxon>
        <taxon>Hyphomicrobiales</taxon>
        <taxon>Tepidamorphaceae</taxon>
        <taxon>Microbaculum</taxon>
    </lineage>
</organism>